<dbReference type="RefSeq" id="WP_156741853.1">
    <property type="nucleotide sequence ID" value="NZ_CACRYJ010000046.1"/>
</dbReference>
<feature type="compositionally biased region" description="Low complexity" evidence="1">
    <location>
        <begin position="1"/>
        <end position="20"/>
    </location>
</feature>
<organism evidence="4 5">
    <name type="scientific">Occultella aeris</name>
    <dbReference type="NCBI Taxonomy" id="2761496"/>
    <lineage>
        <taxon>Bacteria</taxon>
        <taxon>Bacillati</taxon>
        <taxon>Actinomycetota</taxon>
        <taxon>Actinomycetes</taxon>
        <taxon>Micrococcales</taxon>
        <taxon>Ruaniaceae</taxon>
        <taxon>Occultella</taxon>
    </lineage>
</organism>
<dbReference type="Pfam" id="PF13559">
    <property type="entry name" value="DUF4129"/>
    <property type="match status" value="1"/>
</dbReference>
<feature type="domain" description="Protein-glutamine gamma-glutamyltransferase-like C-terminal" evidence="3">
    <location>
        <begin position="182"/>
        <end position="249"/>
    </location>
</feature>
<comment type="caution">
    <text evidence="4">The sequence shown here is derived from an EMBL/GenBank/DDBJ whole genome shotgun (WGS) entry which is preliminary data.</text>
</comment>
<protein>
    <recommendedName>
        <fullName evidence="3">Protein-glutamine gamma-glutamyltransferase-like C-terminal domain-containing protein</fullName>
    </recommendedName>
</protein>
<dbReference type="InterPro" id="IPR025403">
    <property type="entry name" value="TgpA-like_C"/>
</dbReference>
<keyword evidence="2" id="KW-0472">Membrane</keyword>
<keyword evidence="2" id="KW-0812">Transmembrane</keyword>
<dbReference type="Proteomes" id="UP000419743">
    <property type="component" value="Unassembled WGS sequence"/>
</dbReference>
<feature type="transmembrane region" description="Helical" evidence="2">
    <location>
        <begin position="103"/>
        <end position="123"/>
    </location>
</feature>
<gene>
    <name evidence="4" type="ORF">HALOF300_03166</name>
</gene>
<dbReference type="AlphaFoldDB" id="A0A7M4DLZ8"/>
<evidence type="ECO:0000313" key="5">
    <source>
        <dbReference type="Proteomes" id="UP000419743"/>
    </source>
</evidence>
<sequence>MTAPGGPDAGDDAGPGSARPDGPPRPPSLLPIVAAGRTALVAAVCLFAVLAATAVGPWEITERWQVDVPTAEPPSVTGSEQQPTPDPTPSMPEFLEDLPVPDLSWLGLVAGLVAAVIVIALLMRYLAYLRRPLEDEADARSRLVGGEVADAEPELPVLEQGVSAALKHLDQIREPRDAIVAAWLALEDAAARSGVVRAPAQTPTEFTAGVLEATEADPHATATLLRLYHRARFSTAPVTADDVTTASTCLADLARSWTALQAARRDAATQRPAPEEE</sequence>
<evidence type="ECO:0000313" key="4">
    <source>
        <dbReference type="EMBL" id="VZO38330.1"/>
    </source>
</evidence>
<evidence type="ECO:0000256" key="1">
    <source>
        <dbReference type="SAM" id="MobiDB-lite"/>
    </source>
</evidence>
<reference evidence="4 5" key="1">
    <citation type="submission" date="2019-11" db="EMBL/GenBank/DDBJ databases">
        <authorList>
            <person name="Criscuolo A."/>
        </authorList>
    </citation>
    <scope>NUCLEOTIDE SEQUENCE [LARGE SCALE GENOMIC DNA]</scope>
    <source>
        <strain evidence="4">CIP111667</strain>
    </source>
</reference>
<evidence type="ECO:0000256" key="2">
    <source>
        <dbReference type="SAM" id="Phobius"/>
    </source>
</evidence>
<keyword evidence="5" id="KW-1185">Reference proteome</keyword>
<name>A0A7M4DLZ8_9MICO</name>
<feature type="transmembrane region" description="Helical" evidence="2">
    <location>
        <begin position="29"/>
        <end position="55"/>
    </location>
</feature>
<dbReference type="EMBL" id="CACRYJ010000046">
    <property type="protein sequence ID" value="VZO38330.1"/>
    <property type="molecule type" value="Genomic_DNA"/>
</dbReference>
<feature type="region of interest" description="Disordered" evidence="1">
    <location>
        <begin position="1"/>
        <end position="29"/>
    </location>
</feature>
<proteinExistence type="predicted"/>
<keyword evidence="2" id="KW-1133">Transmembrane helix</keyword>
<evidence type="ECO:0000259" key="3">
    <source>
        <dbReference type="Pfam" id="PF13559"/>
    </source>
</evidence>
<accession>A0A7M4DLZ8</accession>
<feature type="region of interest" description="Disordered" evidence="1">
    <location>
        <begin position="70"/>
        <end position="92"/>
    </location>
</feature>